<dbReference type="Proteomes" id="UP000327468">
    <property type="component" value="Chromosome 25"/>
</dbReference>
<evidence type="ECO:0000256" key="5">
    <source>
        <dbReference type="ARBA" id="ARBA00022737"/>
    </source>
</evidence>
<feature type="domain" description="Cadherin" evidence="12">
    <location>
        <begin position="717"/>
        <end position="818"/>
    </location>
</feature>
<dbReference type="Pfam" id="PF00028">
    <property type="entry name" value="Cadherin"/>
    <property type="match status" value="5"/>
</dbReference>
<dbReference type="FunFam" id="2.60.40.60:FF:000022">
    <property type="entry name" value="Cadherin 2"/>
    <property type="match status" value="3"/>
</dbReference>
<dbReference type="FunFam" id="2.60.40.60:FF:000011">
    <property type="entry name" value="Cadherin 1"/>
    <property type="match status" value="3"/>
</dbReference>
<dbReference type="SMART" id="SM01055">
    <property type="entry name" value="Cadherin_pro"/>
    <property type="match status" value="1"/>
</dbReference>
<evidence type="ECO:0000256" key="2">
    <source>
        <dbReference type="ARBA" id="ARBA00022475"/>
    </source>
</evidence>
<sequence length="820" mass="90626">MESVSSVKLVTVIVLIKVLWCGIGESQPCSPGFGSDLFPFGVPREHLQRDTRIGTIVFDDCSGRTRTIFDSADKRFHVASDGTVKLKRQVTLHNGHKMFSVHAWDSRGKKHTALVRVEHQGQAGHHHGQQEDVGAVEAVQTESSSVLPLLEFPKSGGLRRRKREWAIPPISISENDRGPFPKQMVQIKSSLARETKMVYRISGEGADQPPVGLFTIDRNTGWLYVSRPLDRETKDKYVLQASAHSVPDNIIDPAMEVIIQVLDQNDNRPVFTQDPFVGSVPEASKIGFEFMTVSATDADDPNTDNADIRYSILGQIPPEPSPNMFEINPVSGAIRVNAAGLDRVTYPEYTLEIKAADIQGHGLSVTGKAVITVTGSSDKDLVRQLIVVVCRVFIRRSGRFLQSESLKMNFPKEILQIKFSHAKIPRVKYSISGMGADLPPVGLFLMDKNTGMLYTARPLDRETKDKYVLQAHIVGDNMYNDFVEFTIDVIDQNDNKPVFTQDPFIGSVSDASKIGFEFLTISAIDADDPNTDNADIRYSIISQSPSEPSPNMFAINPVTGVIRVNAEGLDSEKYSKYVLEIQAADMQGNGLSSKGTAVILVTDGKDVTLTAPRTWEISPICFPENYRGPFPKQLTQIKSRHAKQTKIVYSISGEGADQPPVGLFTISKDSGWLSVTKPLDRETKHEYVLQVRATRDEQPTEITICVIDQNDNKPVFTQDPFRGSVPEGSNIGFEFMTISATDADDPKTENANIRYAIISQDPALPQPNMFEINPISGEIQVNAEGLDRKKYPEYTLEIQAADMQGNGLQSRGKAVITVTV</sequence>
<evidence type="ECO:0000256" key="8">
    <source>
        <dbReference type="ARBA" id="ARBA00023136"/>
    </source>
</evidence>
<dbReference type="GO" id="GO:0016342">
    <property type="term" value="C:catenin complex"/>
    <property type="evidence" value="ECO:0007669"/>
    <property type="project" value="TreeGrafter"/>
</dbReference>
<keyword evidence="8" id="KW-0472">Membrane</keyword>
<keyword evidence="9" id="KW-0325">Glycoprotein</keyword>
<proteinExistence type="predicted"/>
<dbReference type="InterPro" id="IPR039808">
    <property type="entry name" value="Cadherin"/>
</dbReference>
<dbReference type="GO" id="GO:0030010">
    <property type="term" value="P:establishment of cell polarity"/>
    <property type="evidence" value="ECO:0007669"/>
    <property type="project" value="UniProtKB-ARBA"/>
</dbReference>
<dbReference type="EMBL" id="VFJC01000026">
    <property type="protein sequence ID" value="KAB5526035.1"/>
    <property type="molecule type" value="Genomic_DNA"/>
</dbReference>
<comment type="caution">
    <text evidence="13">The sequence shown here is derived from an EMBL/GenBank/DDBJ whole genome shotgun (WGS) entry which is preliminary data.</text>
</comment>
<dbReference type="PROSITE" id="PS50268">
    <property type="entry name" value="CADHERIN_2"/>
    <property type="match status" value="6"/>
</dbReference>
<evidence type="ECO:0000256" key="4">
    <source>
        <dbReference type="ARBA" id="ARBA00022729"/>
    </source>
</evidence>
<dbReference type="FunFam" id="2.60.40.60:FF:000191">
    <property type="entry name" value="Cadherin 1"/>
    <property type="match status" value="1"/>
</dbReference>
<dbReference type="GO" id="GO:0001764">
    <property type="term" value="P:neuron migration"/>
    <property type="evidence" value="ECO:0007669"/>
    <property type="project" value="UniProtKB-ARBA"/>
</dbReference>
<dbReference type="PANTHER" id="PTHR24027:SF319">
    <property type="entry name" value="CADHERIN-1"/>
    <property type="match status" value="1"/>
</dbReference>
<evidence type="ECO:0000313" key="14">
    <source>
        <dbReference type="Proteomes" id="UP000327468"/>
    </source>
</evidence>
<keyword evidence="14" id="KW-1185">Reference proteome</keyword>
<evidence type="ECO:0000313" key="13">
    <source>
        <dbReference type="EMBL" id="KAB5526035.1"/>
    </source>
</evidence>
<dbReference type="InterPro" id="IPR015919">
    <property type="entry name" value="Cadherin-like_sf"/>
</dbReference>
<protein>
    <recommendedName>
        <fullName evidence="12">Cadherin domain-containing protein</fullName>
    </recommendedName>
</protein>
<dbReference type="Pfam" id="PF08758">
    <property type="entry name" value="Cadherin_pro"/>
    <property type="match status" value="1"/>
</dbReference>
<dbReference type="GO" id="GO:0005912">
    <property type="term" value="C:adherens junction"/>
    <property type="evidence" value="ECO:0007669"/>
    <property type="project" value="TreeGrafter"/>
</dbReference>
<dbReference type="InterPro" id="IPR014868">
    <property type="entry name" value="Cadherin_pro_dom"/>
</dbReference>
<keyword evidence="5" id="KW-0677">Repeat</keyword>
<accession>A0A5N5K921</accession>
<dbReference type="GO" id="GO:0005737">
    <property type="term" value="C:cytoplasm"/>
    <property type="evidence" value="ECO:0007669"/>
    <property type="project" value="TreeGrafter"/>
</dbReference>
<keyword evidence="3" id="KW-0479">Metal-binding</keyword>
<feature type="domain" description="Cadherin" evidence="12">
    <location>
        <begin position="646"/>
        <end position="716"/>
    </location>
</feature>
<dbReference type="GO" id="GO:0007398">
    <property type="term" value="P:ectoderm development"/>
    <property type="evidence" value="ECO:0007669"/>
    <property type="project" value="UniProtKB-ARBA"/>
</dbReference>
<dbReference type="PROSITE" id="PS00232">
    <property type="entry name" value="CADHERIN_1"/>
    <property type="match status" value="3"/>
</dbReference>
<dbReference type="GO" id="GO:0008013">
    <property type="term" value="F:beta-catenin binding"/>
    <property type="evidence" value="ECO:0007669"/>
    <property type="project" value="TreeGrafter"/>
</dbReference>
<dbReference type="GO" id="GO:0034332">
    <property type="term" value="P:adherens junction organization"/>
    <property type="evidence" value="ECO:0007669"/>
    <property type="project" value="UniProtKB-ARBA"/>
</dbReference>
<keyword evidence="6 10" id="KW-0106">Calcium</keyword>
<dbReference type="GO" id="GO:0005509">
    <property type="term" value="F:calcium ion binding"/>
    <property type="evidence" value="ECO:0007669"/>
    <property type="project" value="UniProtKB-UniRule"/>
</dbReference>
<dbReference type="PANTHER" id="PTHR24027">
    <property type="entry name" value="CADHERIN-23"/>
    <property type="match status" value="1"/>
</dbReference>
<dbReference type="GO" id="GO:0044331">
    <property type="term" value="P:cell-cell adhesion mediated by cadherin"/>
    <property type="evidence" value="ECO:0007669"/>
    <property type="project" value="TreeGrafter"/>
</dbReference>
<dbReference type="GO" id="GO:0016339">
    <property type="term" value="P:calcium-dependent cell-cell adhesion via plasma membrane cell adhesion molecules"/>
    <property type="evidence" value="ECO:0007669"/>
    <property type="project" value="TreeGrafter"/>
</dbReference>
<dbReference type="GO" id="GO:0007156">
    <property type="term" value="P:homophilic cell adhesion via plasma membrane adhesion molecules"/>
    <property type="evidence" value="ECO:0007669"/>
    <property type="project" value="InterPro"/>
</dbReference>
<feature type="domain" description="Cadherin" evidence="12">
    <location>
        <begin position="272"/>
        <end position="393"/>
    </location>
</feature>
<reference evidence="13 14" key="1">
    <citation type="submission" date="2019-06" db="EMBL/GenBank/DDBJ databases">
        <title>A chromosome-scale genome assembly of the striped catfish, Pangasianodon hypophthalmus.</title>
        <authorList>
            <person name="Wen M."/>
            <person name="Zahm M."/>
            <person name="Roques C."/>
            <person name="Cabau C."/>
            <person name="Klopp C."/>
            <person name="Donnadieu C."/>
            <person name="Jouanno E."/>
            <person name="Avarre J.-C."/>
            <person name="Campet M."/>
            <person name="Ha T.T.T."/>
            <person name="Dugue R."/>
            <person name="Lampietro C."/>
            <person name="Louis A."/>
            <person name="Herpin A."/>
            <person name="Echchiki A."/>
            <person name="Berthelot C."/>
            <person name="Parey E."/>
            <person name="Roest-Crollius H."/>
            <person name="Braasch I."/>
            <person name="Postlethwait J."/>
            <person name="Bobe J."/>
            <person name="Montfort J."/>
            <person name="Bouchez O."/>
            <person name="Begum T."/>
            <person name="Schartl M."/>
            <person name="Guiguen Y."/>
        </authorList>
    </citation>
    <scope>NUCLEOTIDE SEQUENCE [LARGE SCALE GENOMIC DNA]</scope>
    <source>
        <strain evidence="13 14">Indonesia</strain>
        <tissue evidence="13">Blood</tissue>
    </source>
</reference>
<dbReference type="GO" id="GO:0007043">
    <property type="term" value="P:cell-cell junction assembly"/>
    <property type="evidence" value="ECO:0007669"/>
    <property type="project" value="TreeGrafter"/>
</dbReference>
<dbReference type="GO" id="GO:0007498">
    <property type="term" value="P:mesoderm development"/>
    <property type="evidence" value="ECO:0007669"/>
    <property type="project" value="UniProtKB-ARBA"/>
</dbReference>
<comment type="subcellular location">
    <subcellularLocation>
        <location evidence="1">Cell membrane</location>
    </subcellularLocation>
</comment>
<dbReference type="GO" id="GO:0045296">
    <property type="term" value="F:cadherin binding"/>
    <property type="evidence" value="ECO:0007669"/>
    <property type="project" value="TreeGrafter"/>
</dbReference>
<name>A0A5N5K921_PANHP</name>
<dbReference type="GO" id="GO:0001841">
    <property type="term" value="P:neural tube formation"/>
    <property type="evidence" value="ECO:0007669"/>
    <property type="project" value="UniProtKB-ARBA"/>
</dbReference>
<evidence type="ECO:0000259" key="12">
    <source>
        <dbReference type="PROSITE" id="PS50268"/>
    </source>
</evidence>
<dbReference type="Gene3D" id="2.60.40.60">
    <property type="entry name" value="Cadherins"/>
    <property type="match status" value="7"/>
</dbReference>
<dbReference type="SUPFAM" id="SSF49313">
    <property type="entry name" value="Cadherin-like"/>
    <property type="match status" value="7"/>
</dbReference>
<keyword evidence="7" id="KW-0130">Cell adhesion</keyword>
<dbReference type="GO" id="GO:0000902">
    <property type="term" value="P:cell morphogenesis"/>
    <property type="evidence" value="ECO:0007669"/>
    <property type="project" value="TreeGrafter"/>
</dbReference>
<keyword evidence="2" id="KW-1003">Cell membrane</keyword>
<dbReference type="InterPro" id="IPR002126">
    <property type="entry name" value="Cadherin-like_dom"/>
</dbReference>
<feature type="domain" description="Cadherin" evidence="12">
    <location>
        <begin position="426"/>
        <end position="499"/>
    </location>
</feature>
<gene>
    <name evidence="13" type="ORF">PHYPO_G00147090</name>
</gene>
<feature type="domain" description="Cadherin" evidence="12">
    <location>
        <begin position="170"/>
        <end position="271"/>
    </location>
</feature>
<evidence type="ECO:0000256" key="10">
    <source>
        <dbReference type="PROSITE-ProRule" id="PRU00043"/>
    </source>
</evidence>
<evidence type="ECO:0000256" key="11">
    <source>
        <dbReference type="SAM" id="SignalP"/>
    </source>
</evidence>
<dbReference type="InterPro" id="IPR020894">
    <property type="entry name" value="Cadherin_CS"/>
</dbReference>
<evidence type="ECO:0000256" key="9">
    <source>
        <dbReference type="ARBA" id="ARBA00023180"/>
    </source>
</evidence>
<dbReference type="CDD" id="cd11304">
    <property type="entry name" value="Cadherin_repeat"/>
    <property type="match status" value="4"/>
</dbReference>
<evidence type="ECO:0000256" key="1">
    <source>
        <dbReference type="ARBA" id="ARBA00004236"/>
    </source>
</evidence>
<feature type="signal peptide" evidence="11">
    <location>
        <begin position="1"/>
        <end position="26"/>
    </location>
</feature>
<dbReference type="AlphaFoldDB" id="A0A5N5K921"/>
<feature type="domain" description="Cadherin" evidence="12">
    <location>
        <begin position="500"/>
        <end position="614"/>
    </location>
</feature>
<evidence type="ECO:0000256" key="3">
    <source>
        <dbReference type="ARBA" id="ARBA00022723"/>
    </source>
</evidence>
<evidence type="ECO:0000256" key="6">
    <source>
        <dbReference type="ARBA" id="ARBA00022837"/>
    </source>
</evidence>
<feature type="chain" id="PRO_5024290039" description="Cadherin domain-containing protein" evidence="11">
    <location>
        <begin position="27"/>
        <end position="820"/>
    </location>
</feature>
<evidence type="ECO:0000256" key="7">
    <source>
        <dbReference type="ARBA" id="ARBA00022889"/>
    </source>
</evidence>
<dbReference type="SMART" id="SM00112">
    <property type="entry name" value="CA"/>
    <property type="match status" value="6"/>
</dbReference>
<dbReference type="PRINTS" id="PR00205">
    <property type="entry name" value="CADHERIN"/>
</dbReference>
<keyword evidence="4 11" id="KW-0732">Signal</keyword>
<dbReference type="GO" id="GO:0042074">
    <property type="term" value="P:cell migration involved in gastrulation"/>
    <property type="evidence" value="ECO:0007669"/>
    <property type="project" value="UniProtKB-ARBA"/>
</dbReference>
<organism evidence="13 14">
    <name type="scientific">Pangasianodon hypophthalmus</name>
    <name type="common">Striped catfish</name>
    <name type="synonym">Helicophagus hypophthalmus</name>
    <dbReference type="NCBI Taxonomy" id="310915"/>
    <lineage>
        <taxon>Eukaryota</taxon>
        <taxon>Metazoa</taxon>
        <taxon>Chordata</taxon>
        <taxon>Craniata</taxon>
        <taxon>Vertebrata</taxon>
        <taxon>Euteleostomi</taxon>
        <taxon>Actinopterygii</taxon>
        <taxon>Neopterygii</taxon>
        <taxon>Teleostei</taxon>
        <taxon>Ostariophysi</taxon>
        <taxon>Siluriformes</taxon>
        <taxon>Pangasiidae</taxon>
        <taxon>Pangasianodon</taxon>
    </lineage>
</organism>